<dbReference type="PROSITE" id="PS00626">
    <property type="entry name" value="RCC1_2"/>
    <property type="match status" value="3"/>
</dbReference>
<evidence type="ECO:0000256" key="3">
    <source>
        <dbReference type="SAM" id="SignalP"/>
    </source>
</evidence>
<feature type="chain" id="PRO_5045419555" evidence="3">
    <location>
        <begin position="26"/>
        <end position="1034"/>
    </location>
</feature>
<keyword evidence="2" id="KW-0677">Repeat</keyword>
<dbReference type="PROSITE" id="PS50853">
    <property type="entry name" value="FN3"/>
    <property type="match status" value="2"/>
</dbReference>
<dbReference type="InterPro" id="IPR013783">
    <property type="entry name" value="Ig-like_fold"/>
</dbReference>
<dbReference type="Gene3D" id="2.60.40.10">
    <property type="entry name" value="Immunoglobulins"/>
    <property type="match status" value="2"/>
</dbReference>
<gene>
    <name evidence="5" type="ORF">ACFSW5_05850</name>
</gene>
<evidence type="ECO:0000259" key="4">
    <source>
        <dbReference type="PROSITE" id="PS50853"/>
    </source>
</evidence>
<dbReference type="SUPFAM" id="SSF50985">
    <property type="entry name" value="RCC1/BLIP-II"/>
    <property type="match status" value="1"/>
</dbReference>
<dbReference type="RefSeq" id="WP_379270473.1">
    <property type="nucleotide sequence ID" value="NZ_JBHUGT010000015.1"/>
</dbReference>
<proteinExistence type="predicted"/>
<dbReference type="InterPro" id="IPR000408">
    <property type="entry name" value="Reg_chr_condens"/>
</dbReference>
<evidence type="ECO:0000256" key="1">
    <source>
        <dbReference type="ARBA" id="ARBA00022658"/>
    </source>
</evidence>
<reference evidence="6" key="1">
    <citation type="journal article" date="2019" name="Int. J. Syst. Evol. Microbiol.">
        <title>The Global Catalogue of Microorganisms (GCM) 10K type strain sequencing project: providing services to taxonomists for standard genome sequencing and annotation.</title>
        <authorList>
            <consortium name="The Broad Institute Genomics Platform"/>
            <consortium name="The Broad Institute Genome Sequencing Center for Infectious Disease"/>
            <person name="Wu L."/>
            <person name="Ma J."/>
        </authorList>
    </citation>
    <scope>NUCLEOTIDE SEQUENCE [LARGE SCALE GENOMIC DNA]</scope>
    <source>
        <strain evidence="6">TISTR 1827</strain>
    </source>
</reference>
<dbReference type="InterPro" id="IPR003961">
    <property type="entry name" value="FN3_dom"/>
</dbReference>
<feature type="domain" description="Fibronectin type-III" evidence="4">
    <location>
        <begin position="818"/>
        <end position="905"/>
    </location>
</feature>
<comment type="caution">
    <text evidence="5">The sequence shown here is derived from an EMBL/GenBank/DDBJ whole genome shotgun (WGS) entry which is preliminary data.</text>
</comment>
<dbReference type="Pfam" id="PF00041">
    <property type="entry name" value="fn3"/>
    <property type="match status" value="2"/>
</dbReference>
<evidence type="ECO:0000313" key="6">
    <source>
        <dbReference type="Proteomes" id="UP001597493"/>
    </source>
</evidence>
<dbReference type="Pfam" id="PF25390">
    <property type="entry name" value="WD40_RLD"/>
    <property type="match status" value="1"/>
</dbReference>
<keyword evidence="3" id="KW-0732">Signal</keyword>
<dbReference type="PROSITE" id="PS50012">
    <property type="entry name" value="RCC1_3"/>
    <property type="match status" value="7"/>
</dbReference>
<dbReference type="EMBL" id="JBHUMY010000006">
    <property type="protein sequence ID" value="MFD2659790.1"/>
    <property type="molecule type" value="Genomic_DNA"/>
</dbReference>
<dbReference type="Proteomes" id="UP001597493">
    <property type="component" value="Unassembled WGS sequence"/>
</dbReference>
<dbReference type="SUPFAM" id="SSF49265">
    <property type="entry name" value="Fibronectin type III"/>
    <property type="match status" value="2"/>
</dbReference>
<dbReference type="Gene3D" id="2.130.10.30">
    <property type="entry name" value="Regulator of chromosome condensation 1/beta-lactamase-inhibitor protein II"/>
    <property type="match status" value="2"/>
</dbReference>
<sequence length="1034" mass="112283">MKRRFMLLLCGFLMLTLLLPFQAAAAESDSALAAENSRSGVTMVAGGHHTLALNQNGTVWAWGSNEYGQLGDGSTTNRSTPVQVQGLSSATAIALGDNHSLAIKSDGTVWAWGSNGYGQLGDGSIIERHTPVQVEGLSSVIDIAANFGHSLALKSDGTVWAWGNNELGQLGDGSTTNRSTPVQVQGLDSVIAISAGYGHSLALKSDGTVWAWGNNELGQLGDGSTTNRSTPVQVQGLSSMVDIASGDYHNLAIKSDGTAWAWGTNWLGELGDGSYYPQYTPVQVQDLSSVIDVAAGYEHSVALKSDGTVWIWGNDEFDPWGYGHGWPVQVQELRSVVEIAAGNQHSLAVKNDGTVWAWGKNDYGQLGDGTKTARFTPFQVLGIGEPGPEAPEWPEGDVLTVTDVTYNSVRLNWQPATDETGVDKYLVYQNNTLLATLNGDTRHYDVKGLSSHSSYLFSLIAVDADGNQSAKIDVTVTTADNKGETLLYRFNGSVLDYDESRILWREGDRVLWLYNRADQSQVKVHDGTTAGANYTIDTAKLSADGVVYNIVGRGLSTRYWKDGADQNYFGGWLIDVDGNFAIFNDGDNYVVDVTTGESRSLPIGEAEILEPVYFDLLADGTVVYTDGLSESSLHKSLPDGTLTTYAPLSGYLAYSGALSDGKNIIYKALTSDSEWWELQVRSAKGEITTLVQNPSSTEAQFSDPKTSYQINNGWIAYREYDAEEDRWILYARSPEGVKKQVFATPGDGTPLSIKQLAPDGTVAYTLGDTTYIHSAEGKLLYSFSGPGDLQYRSGTWYRVDGGSLYSIQAANPEEPQWPEGDVLTVTDVTYNSVQLNWQPATDETGIDKYKVYQDNALLETLNGDVNSYEVKGLSPNSSYLFSLVAVDADGNQSVKKEVTVTTAAYAAPGSLHLSDSKTYSDGRYNYEYLLYYGYISSPGQVLSGSWTPPEGYRGVVNVSMISPEGEDYDLCLATVDDNYPSCGPNTEHPDGSEFSTIEVPADNTAEWRVKGHTENDYSPDEKVFVYVSIRYDNR</sequence>
<dbReference type="PANTHER" id="PTHR45982">
    <property type="entry name" value="REGULATOR OF CHROMOSOME CONDENSATION"/>
    <property type="match status" value="1"/>
</dbReference>
<feature type="domain" description="Fibronectin type-III" evidence="4">
    <location>
        <begin position="394"/>
        <end position="481"/>
    </location>
</feature>
<evidence type="ECO:0000256" key="2">
    <source>
        <dbReference type="ARBA" id="ARBA00022737"/>
    </source>
</evidence>
<protein>
    <submittedName>
        <fullName evidence="5">Fibronectin type III domain-containing protein</fullName>
    </submittedName>
</protein>
<keyword evidence="1" id="KW-0344">Guanine-nucleotide releasing factor</keyword>
<dbReference type="PANTHER" id="PTHR45982:SF1">
    <property type="entry name" value="REGULATOR OF CHROMOSOME CONDENSATION"/>
    <property type="match status" value="1"/>
</dbReference>
<dbReference type="SMART" id="SM00060">
    <property type="entry name" value="FN3"/>
    <property type="match status" value="2"/>
</dbReference>
<dbReference type="PRINTS" id="PR00633">
    <property type="entry name" value="RCCNDNSATION"/>
</dbReference>
<dbReference type="InterPro" id="IPR009091">
    <property type="entry name" value="RCC1/BLIP-II"/>
</dbReference>
<accession>A0ABW5QUF3</accession>
<organism evidence="5 6">
    <name type="scientific">Paenibacillus thailandensis</name>
    <dbReference type="NCBI Taxonomy" id="393250"/>
    <lineage>
        <taxon>Bacteria</taxon>
        <taxon>Bacillati</taxon>
        <taxon>Bacillota</taxon>
        <taxon>Bacilli</taxon>
        <taxon>Bacillales</taxon>
        <taxon>Paenibacillaceae</taxon>
        <taxon>Paenibacillus</taxon>
    </lineage>
</organism>
<keyword evidence="6" id="KW-1185">Reference proteome</keyword>
<dbReference type="InterPro" id="IPR058923">
    <property type="entry name" value="RCC1-like_dom"/>
</dbReference>
<evidence type="ECO:0000313" key="5">
    <source>
        <dbReference type="EMBL" id="MFD2659790.1"/>
    </source>
</evidence>
<dbReference type="InterPro" id="IPR051553">
    <property type="entry name" value="Ran_GTPase-activating"/>
</dbReference>
<feature type="signal peptide" evidence="3">
    <location>
        <begin position="1"/>
        <end position="25"/>
    </location>
</feature>
<dbReference type="Pfam" id="PF13540">
    <property type="entry name" value="RCC1_2"/>
    <property type="match status" value="2"/>
</dbReference>
<dbReference type="InterPro" id="IPR036116">
    <property type="entry name" value="FN3_sf"/>
</dbReference>
<dbReference type="CDD" id="cd00063">
    <property type="entry name" value="FN3"/>
    <property type="match status" value="2"/>
</dbReference>
<name>A0ABW5QUF3_9BACL</name>